<evidence type="ECO:0000256" key="1">
    <source>
        <dbReference type="ARBA" id="ARBA00004117"/>
    </source>
</evidence>
<evidence type="ECO:0000313" key="9">
    <source>
        <dbReference type="Proteomes" id="UP000570514"/>
    </source>
</evidence>
<evidence type="ECO:0000256" key="3">
    <source>
        <dbReference type="ARBA" id="ARBA00023143"/>
    </source>
</evidence>
<dbReference type="InterPro" id="IPR019776">
    <property type="entry name" value="Flagellar_basal_body_rod_CS"/>
</dbReference>
<dbReference type="GO" id="GO:0030694">
    <property type="term" value="C:bacterial-type flagellum basal body, rod"/>
    <property type="evidence" value="ECO:0007669"/>
    <property type="project" value="UniProtKB-UniRule"/>
</dbReference>
<protein>
    <recommendedName>
        <fullName evidence="4">Flagellar basal-body rod protein FlgF</fullName>
    </recommendedName>
</protein>
<evidence type="ECO:0000256" key="4">
    <source>
        <dbReference type="RuleBase" id="RU362116"/>
    </source>
</evidence>
<feature type="domain" description="Flagellar basal-body/hook protein C-terminal" evidence="6">
    <location>
        <begin position="194"/>
        <end position="238"/>
    </location>
</feature>
<evidence type="ECO:0000259" key="7">
    <source>
        <dbReference type="Pfam" id="PF22692"/>
    </source>
</evidence>
<comment type="subcellular location">
    <subcellularLocation>
        <location evidence="1 4">Bacterial flagellum basal body</location>
    </subcellularLocation>
</comment>
<keyword evidence="9" id="KW-1185">Reference proteome</keyword>
<name>A0A846MXL0_9PROT</name>
<keyword evidence="8" id="KW-0966">Cell projection</keyword>
<dbReference type="NCBIfam" id="TIGR03506">
    <property type="entry name" value="FlgEFG_subfam"/>
    <property type="match status" value="2"/>
</dbReference>
<dbReference type="RefSeq" id="WP_167082150.1">
    <property type="nucleotide sequence ID" value="NZ_BAAADC010000001.1"/>
</dbReference>
<dbReference type="Pfam" id="PF00460">
    <property type="entry name" value="Flg_bb_rod"/>
    <property type="match status" value="1"/>
</dbReference>
<evidence type="ECO:0000259" key="6">
    <source>
        <dbReference type="Pfam" id="PF06429"/>
    </source>
</evidence>
<dbReference type="InterPro" id="IPR010930">
    <property type="entry name" value="Flg_bb/hook_C_dom"/>
</dbReference>
<comment type="similarity">
    <text evidence="2 4">Belongs to the flagella basal body rod proteins family.</text>
</comment>
<evidence type="ECO:0000256" key="2">
    <source>
        <dbReference type="ARBA" id="ARBA00009677"/>
    </source>
</evidence>
<keyword evidence="3 4" id="KW-0975">Bacterial flagellum</keyword>
<dbReference type="InterPro" id="IPR053967">
    <property type="entry name" value="LlgE_F_G-like_D1"/>
</dbReference>
<sequence>MDNTSLLSLSYQLAAFRSIDVIANNIANVNTPGYKRESVKFEQVLQQMKPAEGQKGPQTVSFVRDAGLLRDISGGRIESTGAPFDLAINGPGYFAIQTAQGERYTRNGHFTLNADGTVVTESGDQLMGDGGAITIAPDDGDITFGADGTITGKQGQIGKLRLVDFADPRALSKEGDSLYSTTQQANAAPNAVIAQGMLEGSNVQPVIEISRMIEVMRSYEATASLEKGHSDMQRQAIQKLAAVQ</sequence>
<comment type="subunit">
    <text evidence="4">The basal body constitutes a major portion of the flagellar organelle and consists of five rings (E,L,P,S, and M) mounted on a central rod. The rod consists of about 26 subunits of FlgG in the distal portion, and FlgB, FlgC and FlgF are thought to build up the proximal portion of the rod with about 6 subunits each.</text>
</comment>
<dbReference type="Pfam" id="PF06429">
    <property type="entry name" value="Flg_bbr_C"/>
    <property type="match status" value="1"/>
</dbReference>
<gene>
    <name evidence="8" type="ORF">FHS83_001361</name>
</gene>
<evidence type="ECO:0000259" key="5">
    <source>
        <dbReference type="Pfam" id="PF00460"/>
    </source>
</evidence>
<dbReference type="Proteomes" id="UP000570514">
    <property type="component" value="Unassembled WGS sequence"/>
</dbReference>
<feature type="domain" description="Flagellar basal body rod protein N-terminal" evidence="5">
    <location>
        <begin position="19"/>
        <end position="35"/>
    </location>
</feature>
<organism evidence="8 9">
    <name type="scientific">Rhizomicrobium palustre</name>
    <dbReference type="NCBI Taxonomy" id="189966"/>
    <lineage>
        <taxon>Bacteria</taxon>
        <taxon>Pseudomonadati</taxon>
        <taxon>Pseudomonadota</taxon>
        <taxon>Alphaproteobacteria</taxon>
        <taxon>Micropepsales</taxon>
        <taxon>Micropepsaceae</taxon>
        <taxon>Rhizomicrobium</taxon>
    </lineage>
</organism>
<dbReference type="InterPro" id="IPR037925">
    <property type="entry name" value="FlgE/F/G-like"/>
</dbReference>
<dbReference type="Pfam" id="PF22692">
    <property type="entry name" value="LlgE_F_G_D1"/>
    <property type="match status" value="1"/>
</dbReference>
<dbReference type="InterPro" id="IPR001444">
    <property type="entry name" value="Flag_bb_rod_N"/>
</dbReference>
<feature type="domain" description="Flagellar hook protein FlgE/F/G-like D1" evidence="7">
    <location>
        <begin position="87"/>
        <end position="151"/>
    </location>
</feature>
<dbReference type="InterPro" id="IPR012836">
    <property type="entry name" value="FlgF"/>
</dbReference>
<proteinExistence type="inferred from homology"/>
<keyword evidence="8" id="KW-0282">Flagellum</keyword>
<dbReference type="PANTHER" id="PTHR30435:SF19">
    <property type="entry name" value="FLAGELLAR BASAL-BODY ROD PROTEIN FLGG"/>
    <property type="match status" value="1"/>
</dbReference>
<reference evidence="8 9" key="1">
    <citation type="submission" date="2020-03" db="EMBL/GenBank/DDBJ databases">
        <title>Genomic Encyclopedia of Type Strains, Phase IV (KMG-IV): sequencing the most valuable type-strain genomes for metagenomic binning, comparative biology and taxonomic classification.</title>
        <authorList>
            <person name="Goeker M."/>
        </authorList>
    </citation>
    <scope>NUCLEOTIDE SEQUENCE [LARGE SCALE GENOMIC DNA]</scope>
    <source>
        <strain evidence="8 9">DSM 19867</strain>
    </source>
</reference>
<comment type="caution">
    <text evidence="8">The sequence shown here is derived from an EMBL/GenBank/DDBJ whole genome shotgun (WGS) entry which is preliminary data.</text>
</comment>
<dbReference type="AlphaFoldDB" id="A0A846MXL0"/>
<dbReference type="PANTHER" id="PTHR30435">
    <property type="entry name" value="FLAGELLAR PROTEIN"/>
    <property type="match status" value="1"/>
</dbReference>
<dbReference type="InterPro" id="IPR020013">
    <property type="entry name" value="Flagellar_FlgE/F/G"/>
</dbReference>
<dbReference type="GO" id="GO:0071978">
    <property type="term" value="P:bacterial-type flagellum-dependent swarming motility"/>
    <property type="evidence" value="ECO:0007669"/>
    <property type="project" value="TreeGrafter"/>
</dbReference>
<accession>A0A846MXL0</accession>
<dbReference type="PROSITE" id="PS00588">
    <property type="entry name" value="FLAGELLA_BB_ROD"/>
    <property type="match status" value="1"/>
</dbReference>
<keyword evidence="8" id="KW-0969">Cilium</keyword>
<dbReference type="NCBIfam" id="TIGR02490">
    <property type="entry name" value="flgF"/>
    <property type="match status" value="1"/>
</dbReference>
<dbReference type="SUPFAM" id="SSF117143">
    <property type="entry name" value="Flagellar hook protein flgE"/>
    <property type="match status" value="1"/>
</dbReference>
<dbReference type="EMBL" id="JAASRM010000001">
    <property type="protein sequence ID" value="NIK88043.1"/>
    <property type="molecule type" value="Genomic_DNA"/>
</dbReference>
<evidence type="ECO:0000313" key="8">
    <source>
        <dbReference type="EMBL" id="NIK88043.1"/>
    </source>
</evidence>